<dbReference type="AlphaFoldDB" id="A0A970B7H7"/>
<comment type="caution">
    <text evidence="1">The sequence shown here is derived from an EMBL/GenBank/DDBJ whole genome shotgun (WGS) entry which is preliminary data.</text>
</comment>
<protein>
    <submittedName>
        <fullName evidence="1">BrnT family toxin</fullName>
    </submittedName>
</protein>
<proteinExistence type="predicted"/>
<keyword evidence="2" id="KW-1185">Reference proteome</keyword>
<gene>
    <name evidence="1" type="ORF">G7Y82_16515</name>
</gene>
<dbReference type="RefSeq" id="WP_168149234.1">
    <property type="nucleotide sequence ID" value="NZ_JAAVXB010000010.1"/>
</dbReference>
<dbReference type="Gene3D" id="3.10.450.530">
    <property type="entry name" value="Ribonuclease toxin, BrnT, of type II toxin-antitoxin system"/>
    <property type="match status" value="1"/>
</dbReference>
<dbReference type="InterPro" id="IPR007460">
    <property type="entry name" value="BrnT_toxin"/>
</dbReference>
<evidence type="ECO:0000313" key="1">
    <source>
        <dbReference type="EMBL" id="NKF23918.1"/>
    </source>
</evidence>
<dbReference type="InterPro" id="IPR038573">
    <property type="entry name" value="BrnT_sf"/>
</dbReference>
<sequence length="95" mass="10869">MDIEFDPEKDAINQAKHEGVSLAAAEGFDIDTALVNYDDRAAPEEDRWVAVGFIDAVLHILVFTERNGRIRPINLRKAEKPEVRRYEAHKARYGF</sequence>
<organism evidence="1 2">
    <name type="scientific">Solimonas marina</name>
    <dbReference type="NCBI Taxonomy" id="2714601"/>
    <lineage>
        <taxon>Bacteria</taxon>
        <taxon>Pseudomonadati</taxon>
        <taxon>Pseudomonadota</taxon>
        <taxon>Gammaproteobacteria</taxon>
        <taxon>Nevskiales</taxon>
        <taxon>Nevskiaceae</taxon>
        <taxon>Solimonas</taxon>
    </lineage>
</organism>
<dbReference type="Proteomes" id="UP000653472">
    <property type="component" value="Unassembled WGS sequence"/>
</dbReference>
<evidence type="ECO:0000313" key="2">
    <source>
        <dbReference type="Proteomes" id="UP000653472"/>
    </source>
</evidence>
<dbReference type="Pfam" id="PF04365">
    <property type="entry name" value="BrnT_toxin"/>
    <property type="match status" value="1"/>
</dbReference>
<dbReference type="EMBL" id="JAAVXB010000010">
    <property type="protein sequence ID" value="NKF23918.1"/>
    <property type="molecule type" value="Genomic_DNA"/>
</dbReference>
<name>A0A970B7H7_9GAMM</name>
<accession>A0A970B7H7</accession>
<reference evidence="1" key="1">
    <citation type="submission" date="2020-03" db="EMBL/GenBank/DDBJ databases">
        <title>Solimonas marina sp. nov., isolated from deep seawater of the Pacific Ocean.</title>
        <authorList>
            <person name="Liu X."/>
            <person name="Lai Q."/>
            <person name="Sun F."/>
            <person name="Gai Y."/>
            <person name="Li G."/>
            <person name="Shao Z."/>
        </authorList>
    </citation>
    <scope>NUCLEOTIDE SEQUENCE</scope>
    <source>
        <strain evidence="1">C16B3</strain>
    </source>
</reference>